<feature type="region of interest" description="Disordered" evidence="1">
    <location>
        <begin position="1"/>
        <end position="35"/>
    </location>
</feature>
<keyword evidence="3" id="KW-1185">Reference proteome</keyword>
<accession>A0AAN9FZ06</accession>
<comment type="caution">
    <text evidence="2">The sequence shown here is derived from an EMBL/GenBank/DDBJ whole genome shotgun (WGS) entry which is preliminary data.</text>
</comment>
<evidence type="ECO:0000313" key="3">
    <source>
        <dbReference type="Proteomes" id="UP001372338"/>
    </source>
</evidence>
<evidence type="ECO:0000313" key="2">
    <source>
        <dbReference type="EMBL" id="KAK7282045.1"/>
    </source>
</evidence>
<reference evidence="2 3" key="1">
    <citation type="submission" date="2024-01" db="EMBL/GenBank/DDBJ databases">
        <title>The genomes of 5 underutilized Papilionoideae crops provide insights into root nodulation and disease resistanc.</title>
        <authorList>
            <person name="Yuan L."/>
        </authorList>
    </citation>
    <scope>NUCLEOTIDE SEQUENCE [LARGE SCALE GENOMIC DNA]</scope>
    <source>
        <strain evidence="2">ZHUSHIDOU_FW_LH</strain>
        <tissue evidence="2">Leaf</tissue>
    </source>
</reference>
<evidence type="ECO:0000256" key="1">
    <source>
        <dbReference type="SAM" id="MobiDB-lite"/>
    </source>
</evidence>
<organism evidence="2 3">
    <name type="scientific">Crotalaria pallida</name>
    <name type="common">Smooth rattlebox</name>
    <name type="synonym">Crotalaria striata</name>
    <dbReference type="NCBI Taxonomy" id="3830"/>
    <lineage>
        <taxon>Eukaryota</taxon>
        <taxon>Viridiplantae</taxon>
        <taxon>Streptophyta</taxon>
        <taxon>Embryophyta</taxon>
        <taxon>Tracheophyta</taxon>
        <taxon>Spermatophyta</taxon>
        <taxon>Magnoliopsida</taxon>
        <taxon>eudicotyledons</taxon>
        <taxon>Gunneridae</taxon>
        <taxon>Pentapetalae</taxon>
        <taxon>rosids</taxon>
        <taxon>fabids</taxon>
        <taxon>Fabales</taxon>
        <taxon>Fabaceae</taxon>
        <taxon>Papilionoideae</taxon>
        <taxon>50 kb inversion clade</taxon>
        <taxon>genistoids sensu lato</taxon>
        <taxon>core genistoids</taxon>
        <taxon>Crotalarieae</taxon>
        <taxon>Crotalaria</taxon>
    </lineage>
</organism>
<name>A0AAN9FZ06_CROPI</name>
<dbReference type="EMBL" id="JAYWIO010000002">
    <property type="protein sequence ID" value="KAK7282045.1"/>
    <property type="molecule type" value="Genomic_DNA"/>
</dbReference>
<proteinExistence type="predicted"/>
<sequence length="66" mass="7466">MYKARKQKEEAHRALRPPLVINRQSTSATGSRHWPYSTHLSELKGRELSLPLSPLRYQAAAPTPQG</sequence>
<gene>
    <name evidence="2" type="ORF">RIF29_10540</name>
</gene>
<dbReference type="Proteomes" id="UP001372338">
    <property type="component" value="Unassembled WGS sequence"/>
</dbReference>
<dbReference type="AlphaFoldDB" id="A0AAN9FZ06"/>
<protein>
    <submittedName>
        <fullName evidence="2">Uncharacterized protein</fullName>
    </submittedName>
</protein>